<sequence length="205" mass="22964">MSAWYVRKEGSPEVLALPTAVEVLTGLRDGNFLPTDEVKGPTDATWRAIEVHPTFAEAAEYIDPPPPEVADDTHLDMNPLIDVCLVLLIFFILTITYASIERALDVPPDTADEKGAPQKIDFKDIKDRIFKVVVKMDGERPVIKIEGKEVTQDQVFTEMQNIINTTTRKEMLLDIDKDVPWGVETAILDAAKGNKVHNIINNQRK</sequence>
<evidence type="ECO:0000256" key="7">
    <source>
        <dbReference type="RuleBase" id="RU003879"/>
    </source>
</evidence>
<evidence type="ECO:0000256" key="3">
    <source>
        <dbReference type="ARBA" id="ARBA00022475"/>
    </source>
</evidence>
<dbReference type="AlphaFoldDB" id="A0A6P2D2Y7"/>
<keyword evidence="5 8" id="KW-1133">Transmembrane helix</keyword>
<comment type="similarity">
    <text evidence="2 7">Belongs to the ExbD/TolR family.</text>
</comment>
<evidence type="ECO:0000256" key="8">
    <source>
        <dbReference type="SAM" id="Phobius"/>
    </source>
</evidence>
<evidence type="ECO:0000256" key="5">
    <source>
        <dbReference type="ARBA" id="ARBA00022989"/>
    </source>
</evidence>
<evidence type="ECO:0000256" key="1">
    <source>
        <dbReference type="ARBA" id="ARBA00004162"/>
    </source>
</evidence>
<organism evidence="9 10">
    <name type="scientific">Gemmata massiliana</name>
    <dbReference type="NCBI Taxonomy" id="1210884"/>
    <lineage>
        <taxon>Bacteria</taxon>
        <taxon>Pseudomonadati</taxon>
        <taxon>Planctomycetota</taxon>
        <taxon>Planctomycetia</taxon>
        <taxon>Gemmatales</taxon>
        <taxon>Gemmataceae</taxon>
        <taxon>Gemmata</taxon>
    </lineage>
</organism>
<dbReference type="EMBL" id="LR593886">
    <property type="protein sequence ID" value="VTR94775.1"/>
    <property type="molecule type" value="Genomic_DNA"/>
</dbReference>
<dbReference type="GO" id="GO:0015031">
    <property type="term" value="P:protein transport"/>
    <property type="evidence" value="ECO:0007669"/>
    <property type="project" value="UniProtKB-KW"/>
</dbReference>
<dbReference type="PANTHER" id="PTHR30558:SF3">
    <property type="entry name" value="BIOPOLYMER TRANSPORT PROTEIN EXBD-RELATED"/>
    <property type="match status" value="1"/>
</dbReference>
<dbReference type="KEGG" id="gms:SOIL9_29390"/>
<evidence type="ECO:0000256" key="4">
    <source>
        <dbReference type="ARBA" id="ARBA00022692"/>
    </source>
</evidence>
<dbReference type="Proteomes" id="UP000464178">
    <property type="component" value="Chromosome"/>
</dbReference>
<gene>
    <name evidence="9" type="ORF">SOIL9_29390</name>
</gene>
<dbReference type="Pfam" id="PF02472">
    <property type="entry name" value="ExbD"/>
    <property type="match status" value="1"/>
</dbReference>
<dbReference type="PANTHER" id="PTHR30558">
    <property type="entry name" value="EXBD MEMBRANE COMPONENT OF PMF-DRIVEN MACROMOLECULE IMPORT SYSTEM"/>
    <property type="match status" value="1"/>
</dbReference>
<keyword evidence="3" id="KW-1003">Cell membrane</keyword>
<evidence type="ECO:0000256" key="6">
    <source>
        <dbReference type="ARBA" id="ARBA00023136"/>
    </source>
</evidence>
<evidence type="ECO:0000256" key="2">
    <source>
        <dbReference type="ARBA" id="ARBA00005811"/>
    </source>
</evidence>
<feature type="transmembrane region" description="Helical" evidence="8">
    <location>
        <begin position="80"/>
        <end position="100"/>
    </location>
</feature>
<accession>A0A6P2D2Y7</accession>
<keyword evidence="4 7" id="KW-0812">Transmembrane</keyword>
<reference evidence="9 10" key="1">
    <citation type="submission" date="2019-05" db="EMBL/GenBank/DDBJ databases">
        <authorList>
            <consortium name="Science for Life Laboratories"/>
        </authorList>
    </citation>
    <scope>NUCLEOTIDE SEQUENCE [LARGE SCALE GENOMIC DNA]</scope>
    <source>
        <strain evidence="9">Soil9</strain>
    </source>
</reference>
<keyword evidence="6 8" id="KW-0472">Membrane</keyword>
<dbReference type="GO" id="GO:0022857">
    <property type="term" value="F:transmembrane transporter activity"/>
    <property type="evidence" value="ECO:0007669"/>
    <property type="project" value="InterPro"/>
</dbReference>
<dbReference type="RefSeq" id="WP_162669267.1">
    <property type="nucleotide sequence ID" value="NZ_LR593886.1"/>
</dbReference>
<keyword evidence="10" id="KW-1185">Reference proteome</keyword>
<keyword evidence="7" id="KW-0653">Protein transport</keyword>
<dbReference type="InterPro" id="IPR003400">
    <property type="entry name" value="ExbD"/>
</dbReference>
<comment type="subcellular location">
    <subcellularLocation>
        <location evidence="1">Cell membrane</location>
        <topology evidence="1">Single-pass membrane protein</topology>
    </subcellularLocation>
    <subcellularLocation>
        <location evidence="7">Cell membrane</location>
        <topology evidence="7">Single-pass type II membrane protein</topology>
    </subcellularLocation>
</comment>
<protein>
    <submittedName>
        <fullName evidence="9">Biopolymer transporter:: ExbD</fullName>
    </submittedName>
</protein>
<dbReference type="GO" id="GO:0005886">
    <property type="term" value="C:plasma membrane"/>
    <property type="evidence" value="ECO:0007669"/>
    <property type="project" value="UniProtKB-SubCell"/>
</dbReference>
<evidence type="ECO:0000313" key="10">
    <source>
        <dbReference type="Proteomes" id="UP000464178"/>
    </source>
</evidence>
<proteinExistence type="inferred from homology"/>
<evidence type="ECO:0000313" key="9">
    <source>
        <dbReference type="EMBL" id="VTR94775.1"/>
    </source>
</evidence>
<name>A0A6P2D2Y7_9BACT</name>
<keyword evidence="7" id="KW-0813">Transport</keyword>